<dbReference type="InterPro" id="IPR021818">
    <property type="entry name" value="SIPA1L_C"/>
</dbReference>
<evidence type="ECO:0000259" key="2">
    <source>
        <dbReference type="Pfam" id="PF11881"/>
    </source>
</evidence>
<organism evidence="3 4">
    <name type="scientific">Stichopus japonicus</name>
    <name type="common">Sea cucumber</name>
    <dbReference type="NCBI Taxonomy" id="307972"/>
    <lineage>
        <taxon>Eukaryota</taxon>
        <taxon>Metazoa</taxon>
        <taxon>Echinodermata</taxon>
        <taxon>Eleutherozoa</taxon>
        <taxon>Echinozoa</taxon>
        <taxon>Holothuroidea</taxon>
        <taxon>Aspidochirotacea</taxon>
        <taxon>Aspidochirotida</taxon>
        <taxon>Stichopodidae</taxon>
        <taxon>Apostichopus</taxon>
    </lineage>
</organism>
<feature type="compositionally biased region" description="Polar residues" evidence="1">
    <location>
        <begin position="55"/>
        <end position="75"/>
    </location>
</feature>
<keyword evidence="4" id="KW-1185">Reference proteome</keyword>
<feature type="region of interest" description="Disordered" evidence="1">
    <location>
        <begin position="1"/>
        <end position="221"/>
    </location>
</feature>
<proteinExistence type="predicted"/>
<reference evidence="3 4" key="1">
    <citation type="journal article" date="2017" name="PLoS Biol.">
        <title>The sea cucumber genome provides insights into morphological evolution and visceral regeneration.</title>
        <authorList>
            <person name="Zhang X."/>
            <person name="Sun L."/>
            <person name="Yuan J."/>
            <person name="Sun Y."/>
            <person name="Gao Y."/>
            <person name="Zhang L."/>
            <person name="Li S."/>
            <person name="Dai H."/>
            <person name="Hamel J.F."/>
            <person name="Liu C."/>
            <person name="Yu Y."/>
            <person name="Liu S."/>
            <person name="Lin W."/>
            <person name="Guo K."/>
            <person name="Jin S."/>
            <person name="Xu P."/>
            <person name="Storey K.B."/>
            <person name="Huan P."/>
            <person name="Zhang T."/>
            <person name="Zhou Y."/>
            <person name="Zhang J."/>
            <person name="Lin C."/>
            <person name="Li X."/>
            <person name="Xing L."/>
            <person name="Huo D."/>
            <person name="Sun M."/>
            <person name="Wang L."/>
            <person name="Mercier A."/>
            <person name="Li F."/>
            <person name="Yang H."/>
            <person name="Xiang J."/>
        </authorList>
    </citation>
    <scope>NUCLEOTIDE SEQUENCE [LARGE SCALE GENOMIC DNA]</scope>
    <source>
        <strain evidence="3">Shaxun</strain>
        <tissue evidence="3">Muscle</tissue>
    </source>
</reference>
<dbReference type="Pfam" id="PF11881">
    <property type="entry name" value="SPAR_C"/>
    <property type="match status" value="1"/>
</dbReference>
<dbReference type="STRING" id="307972.A0A2G8K9M0"/>
<feature type="compositionally biased region" description="Polar residues" evidence="1">
    <location>
        <begin position="371"/>
        <end position="380"/>
    </location>
</feature>
<evidence type="ECO:0000313" key="4">
    <source>
        <dbReference type="Proteomes" id="UP000230750"/>
    </source>
</evidence>
<dbReference type="EMBL" id="MRZV01000762">
    <property type="protein sequence ID" value="PIK44680.1"/>
    <property type="molecule type" value="Genomic_DNA"/>
</dbReference>
<evidence type="ECO:0000256" key="1">
    <source>
        <dbReference type="SAM" id="MobiDB-lite"/>
    </source>
</evidence>
<protein>
    <submittedName>
        <fullName evidence="3">Putative signal-induced proliferation-associated 1-like protein 1 isoform X2</fullName>
    </submittedName>
</protein>
<feature type="compositionally biased region" description="Basic and acidic residues" evidence="1">
    <location>
        <begin position="184"/>
        <end position="205"/>
    </location>
</feature>
<feature type="region of interest" description="Disordered" evidence="1">
    <location>
        <begin position="347"/>
        <end position="411"/>
    </location>
</feature>
<feature type="compositionally biased region" description="Basic and acidic residues" evidence="1">
    <location>
        <begin position="7"/>
        <end position="38"/>
    </location>
</feature>
<gene>
    <name evidence="3" type="ORF">BSL78_18474</name>
</gene>
<dbReference type="AlphaFoldDB" id="A0A2G8K9M0"/>
<evidence type="ECO:0000313" key="3">
    <source>
        <dbReference type="EMBL" id="PIK44680.1"/>
    </source>
</evidence>
<dbReference type="Proteomes" id="UP000230750">
    <property type="component" value="Unassembled WGS sequence"/>
</dbReference>
<dbReference type="OrthoDB" id="9335786at2759"/>
<accession>A0A2G8K9M0</accession>
<name>A0A2G8K9M0_STIJA</name>
<sequence length="466" mass="51155">MSAPRSSHKERTNYARAERYSPTEHLYKPKTLDYEHMAPSHSPMTETPKPHQHAHSSSNLSELSLATISTHSSGSIPRDLAGEVRSQHGSTKRHSPRTTPVSDPRGKHTPSPTTPTPAPGTKDYQYPRRPGPSVSSSSSMSDSSPRSSKRRGADGRNASNESLNSRLRPGVTAVVVSPGQGTKVQEDLKKLIAPEDNSASRRHDPYTAARPPPYPSSRNANLLNRTLSDESISAGGGGGVGGSHTQPMKKGNGGSNRGAGTLTAVIFPVASRLPYRQRRYQNQETEQKHFLFGFQILKDIPEGAAAPALAATFPLPDSTTSLDWKNLVETAQMFEDHQAYRSVSADTLNELDDNTPTISGLSQTPDKRMSKSSGSISRPPQQGRARSMSQREPDKGTADNPSGKSKHELEQELQKLQEELQQERQFKDSMQQKLHKLFQAQGREAVIGSVENIQEFKEWYFSGYDK</sequence>
<feature type="compositionally biased region" description="Low complexity" evidence="1">
    <location>
        <begin position="127"/>
        <end position="146"/>
    </location>
</feature>
<feature type="compositionally biased region" description="Polar residues" evidence="1">
    <location>
        <begin position="354"/>
        <end position="364"/>
    </location>
</feature>
<feature type="domain" description="Signal-induced proliferation-associated 1-like protein C-terminal" evidence="2">
    <location>
        <begin position="158"/>
        <end position="380"/>
    </location>
</feature>
<comment type="caution">
    <text evidence="3">The sequence shown here is derived from an EMBL/GenBank/DDBJ whole genome shotgun (WGS) entry which is preliminary data.</text>
</comment>